<dbReference type="EMBL" id="ACLR01000009">
    <property type="protein sequence ID" value="EEK17759.1"/>
    <property type="molecule type" value="Genomic_DNA"/>
</dbReference>
<comment type="subcellular location">
    <subcellularLocation>
        <location evidence="1">Cell outer membrane</location>
    </subcellularLocation>
</comment>
<dbReference type="SUPFAM" id="SSF56935">
    <property type="entry name" value="Porins"/>
    <property type="match status" value="1"/>
</dbReference>
<gene>
    <name evidence="5" type="ORF">PORUE0001_0284</name>
</gene>
<feature type="chain" id="PRO_5002916384" evidence="4">
    <location>
        <begin position="21"/>
        <end position="916"/>
    </location>
</feature>
<keyword evidence="4" id="KW-0732">Signal</keyword>
<comment type="caution">
    <text evidence="5">The sequence shown here is derived from an EMBL/GenBank/DDBJ whole genome shotgun (WGS) entry which is preliminary data.</text>
</comment>
<keyword evidence="2" id="KW-0472">Membrane</keyword>
<sequence>MRRIVQIICLALIALYGAQAQQIDKARGSVYEEQTGTPIPAVNVTWTGDGITSQVQTDASGAYTISYSGTGRLTVIFNKSGYRAEVLELEWPREANRLERVSLTPTLTAADMADLSMTDFVMSDDGVTAGDISPLLTASRDPYTNKAGFQFSPMRFRVRGYDSYYQSQYLNGMQMNNMNNGYSSYSLWNGLNNVTRVQNNEDGLQPIDYSFGNIGGTMNILTRASGYRPGTTLTFSGSNRTYNYRTMATHATGMMPEGWAITASASRRWGNQSYVQGQFYDAWGYFLSLEKQFTPQHSLGLVILAAPTERGVASGTTQEVYDLVGSNFFNPNVGFQGGKLRNARVRSNHEPIIQLQHYWQINEKNKLTTGVGYRFGKNAYSALNWGNGPDPRPDYYRNLPSYYGYMSETQDPDMAAYYEELWHSDCNMRYINWDRLYNINRNNYQVLFDEKGRQIAEGNRSIYVVEDRRSDQRQFNFATTWNALINKHLRFDLGANYRLNRTANFNVIADLLGGDYWLDIDKYSERDFAQDPSKSQVDLDHPNRVVGVGDKYGHNYLAHIQEAELWGNLWGQSRHVDGYLAFTAGWTGMHREGLQRRGLFPDNSFGDSKHLNFLNYGVKGGITYKITGRHYLVANASWTQRAPYFADIFVSPRTRNQYVTDPRPERVLSGDLSYVLRSPFVKGRITGFYTHFYDKTKNMSFYDDGYRAFSNYVLTNIESTHMGVEAGMEFKITPALTAIAVVSYGQYRYANNPDYVQTVDNSQKLLEQDRVYWKGFHVSGTPQTAANLSVSYQFPFYMWAGLDLNYFGRSFISLNPIRRTDKARASLDYDYVRQEVFPGGFTLDANVGYSWRIKSGVYLRLNLSTSNLLNTKNLRSGGYEQLRVRYTKEGKMMRPFDSRYFYMYGTTFFFNAALQF</sequence>
<dbReference type="AlphaFoldDB" id="C2M929"/>
<dbReference type="eggNOG" id="COG1629">
    <property type="taxonomic scope" value="Bacteria"/>
</dbReference>
<dbReference type="OrthoDB" id="1453181at2"/>
<name>C2M929_9PORP</name>
<keyword evidence="6" id="KW-1185">Reference proteome</keyword>
<proteinExistence type="predicted"/>
<keyword evidence="5" id="KW-0675">Receptor</keyword>
<protein>
    <submittedName>
        <fullName evidence="5">TonB-dependent receptor</fullName>
    </submittedName>
</protein>
<keyword evidence="3" id="KW-0998">Cell outer membrane</keyword>
<dbReference type="STRING" id="596327.PORUE0001_0284"/>
<evidence type="ECO:0000313" key="6">
    <source>
        <dbReference type="Proteomes" id="UP000003303"/>
    </source>
</evidence>
<dbReference type="Proteomes" id="UP000003303">
    <property type="component" value="Unassembled WGS sequence"/>
</dbReference>
<dbReference type="InterPro" id="IPR036942">
    <property type="entry name" value="Beta-barrel_TonB_sf"/>
</dbReference>
<evidence type="ECO:0000256" key="4">
    <source>
        <dbReference type="SAM" id="SignalP"/>
    </source>
</evidence>
<dbReference type="SUPFAM" id="SSF49464">
    <property type="entry name" value="Carboxypeptidase regulatory domain-like"/>
    <property type="match status" value="1"/>
</dbReference>
<feature type="signal peptide" evidence="4">
    <location>
        <begin position="1"/>
        <end position="20"/>
    </location>
</feature>
<evidence type="ECO:0000256" key="2">
    <source>
        <dbReference type="ARBA" id="ARBA00023136"/>
    </source>
</evidence>
<evidence type="ECO:0000256" key="1">
    <source>
        <dbReference type="ARBA" id="ARBA00004442"/>
    </source>
</evidence>
<dbReference type="Gene3D" id="2.60.40.1120">
    <property type="entry name" value="Carboxypeptidase-like, regulatory domain"/>
    <property type="match status" value="1"/>
</dbReference>
<dbReference type="GO" id="GO:0009279">
    <property type="term" value="C:cell outer membrane"/>
    <property type="evidence" value="ECO:0007669"/>
    <property type="project" value="UniProtKB-SubCell"/>
</dbReference>
<evidence type="ECO:0000256" key="3">
    <source>
        <dbReference type="ARBA" id="ARBA00023237"/>
    </source>
</evidence>
<evidence type="ECO:0000313" key="5">
    <source>
        <dbReference type="EMBL" id="EEK17759.1"/>
    </source>
</evidence>
<organism evidence="5 6">
    <name type="scientific">Porphyromonas uenonis 60-3</name>
    <dbReference type="NCBI Taxonomy" id="596327"/>
    <lineage>
        <taxon>Bacteria</taxon>
        <taxon>Pseudomonadati</taxon>
        <taxon>Bacteroidota</taxon>
        <taxon>Bacteroidia</taxon>
        <taxon>Bacteroidales</taxon>
        <taxon>Porphyromonadaceae</taxon>
        <taxon>Porphyromonas</taxon>
    </lineage>
</organism>
<dbReference type="Gene3D" id="2.40.170.20">
    <property type="entry name" value="TonB-dependent receptor, beta-barrel domain"/>
    <property type="match status" value="1"/>
</dbReference>
<dbReference type="InterPro" id="IPR008969">
    <property type="entry name" value="CarboxyPept-like_regulatory"/>
</dbReference>
<dbReference type="Pfam" id="PF13620">
    <property type="entry name" value="CarboxypepD_reg"/>
    <property type="match status" value="1"/>
</dbReference>
<dbReference type="RefSeq" id="WP_007364427.1">
    <property type="nucleotide sequence ID" value="NZ_ACLR01000009.1"/>
</dbReference>
<accession>C2M929</accession>
<reference evidence="5 6" key="1">
    <citation type="submission" date="2009-04" db="EMBL/GenBank/DDBJ databases">
        <authorList>
            <person name="Sebastian Y."/>
            <person name="Madupu R."/>
            <person name="Durkin A.S."/>
            <person name="Torralba M."/>
            <person name="Methe B."/>
            <person name="Sutton G.G."/>
            <person name="Strausberg R.L."/>
            <person name="Nelson K.E."/>
        </authorList>
    </citation>
    <scope>NUCLEOTIDE SEQUENCE [LARGE SCALE GENOMIC DNA]</scope>
    <source>
        <strain evidence="5 6">60-3</strain>
    </source>
</reference>